<gene>
    <name evidence="2" type="ORF">CTEN210_12199</name>
</gene>
<name>A0AAD3D0Q7_9STRA</name>
<dbReference type="AlphaFoldDB" id="A0AAD3D0Q7"/>
<dbReference type="Proteomes" id="UP001054902">
    <property type="component" value="Unassembled WGS sequence"/>
</dbReference>
<sequence length="430" mass="48529">MASTSNGITATSSVPMPSLPTHPSKKDFPGSLLPMLNKDHEKQEECKKIFDILISDATKRGHEKSIKWGEKKKWLVTNEDSIFHTEFTATGRFPGYNQPPITANDASNRVNTAFSGIEKEFRKILKHGHSPDDADFGEKIPEHYRESYEAWYNLNKAAEDDKAPNQAAKQREVQNAHIGEVQPMGANSNAHPRSSRTAENLKNGLEVAALSKERKANDPNLGAIILKPDEDDEKKAVGKSKQRVAKDTIKNTANISNNLFSMVSVHSEVQAKAAQELTQVKKSELNFRREVWMTSQKANANKSKLKRWEIGADLHQKSKKYKLEKNLRLMKILKEEKKDAKEELKEAKEEEDEEEQAEAEANLKQIKQQIKDLRNRMMDDDDEEPDAPELFDIVKAVSDDSSGEKTGKKDKKMPAEVVSIKTDTNIIDID</sequence>
<feature type="compositionally biased region" description="Acidic residues" evidence="1">
    <location>
        <begin position="349"/>
        <end position="358"/>
    </location>
</feature>
<feature type="region of interest" description="Disordered" evidence="1">
    <location>
        <begin position="179"/>
        <end position="199"/>
    </location>
</feature>
<feature type="region of interest" description="Disordered" evidence="1">
    <location>
        <begin position="1"/>
        <end position="39"/>
    </location>
</feature>
<keyword evidence="3" id="KW-1185">Reference proteome</keyword>
<feature type="region of interest" description="Disordered" evidence="1">
    <location>
        <begin position="340"/>
        <end position="363"/>
    </location>
</feature>
<organism evidence="2 3">
    <name type="scientific">Chaetoceros tenuissimus</name>
    <dbReference type="NCBI Taxonomy" id="426638"/>
    <lineage>
        <taxon>Eukaryota</taxon>
        <taxon>Sar</taxon>
        <taxon>Stramenopiles</taxon>
        <taxon>Ochrophyta</taxon>
        <taxon>Bacillariophyta</taxon>
        <taxon>Coscinodiscophyceae</taxon>
        <taxon>Chaetocerotophycidae</taxon>
        <taxon>Chaetocerotales</taxon>
        <taxon>Chaetocerotaceae</taxon>
        <taxon>Chaetoceros</taxon>
    </lineage>
</organism>
<proteinExistence type="predicted"/>
<protein>
    <submittedName>
        <fullName evidence="2">Uncharacterized protein</fullName>
    </submittedName>
</protein>
<evidence type="ECO:0000256" key="1">
    <source>
        <dbReference type="SAM" id="MobiDB-lite"/>
    </source>
</evidence>
<dbReference type="EMBL" id="BLLK01000051">
    <property type="protein sequence ID" value="GFH55722.1"/>
    <property type="molecule type" value="Genomic_DNA"/>
</dbReference>
<comment type="caution">
    <text evidence="2">The sequence shown here is derived from an EMBL/GenBank/DDBJ whole genome shotgun (WGS) entry which is preliminary data.</text>
</comment>
<feature type="compositionally biased region" description="Polar residues" evidence="1">
    <location>
        <begin position="185"/>
        <end position="199"/>
    </location>
</feature>
<feature type="compositionally biased region" description="Polar residues" evidence="1">
    <location>
        <begin position="1"/>
        <end position="15"/>
    </location>
</feature>
<accession>A0AAD3D0Q7</accession>
<evidence type="ECO:0000313" key="3">
    <source>
        <dbReference type="Proteomes" id="UP001054902"/>
    </source>
</evidence>
<reference evidence="2 3" key="1">
    <citation type="journal article" date="2021" name="Sci. Rep.">
        <title>The genome of the diatom Chaetoceros tenuissimus carries an ancient integrated fragment of an extant virus.</title>
        <authorList>
            <person name="Hongo Y."/>
            <person name="Kimura K."/>
            <person name="Takaki Y."/>
            <person name="Yoshida Y."/>
            <person name="Baba S."/>
            <person name="Kobayashi G."/>
            <person name="Nagasaki K."/>
            <person name="Hano T."/>
            <person name="Tomaru Y."/>
        </authorList>
    </citation>
    <scope>NUCLEOTIDE SEQUENCE [LARGE SCALE GENOMIC DNA]</scope>
    <source>
        <strain evidence="2 3">NIES-3715</strain>
    </source>
</reference>
<evidence type="ECO:0000313" key="2">
    <source>
        <dbReference type="EMBL" id="GFH55722.1"/>
    </source>
</evidence>